<proteinExistence type="predicted"/>
<dbReference type="InterPro" id="IPR007374">
    <property type="entry name" value="ASCH_domain"/>
</dbReference>
<reference evidence="2 3" key="1">
    <citation type="submission" date="2013-07" db="EMBL/GenBank/DDBJ databases">
        <title>Comparative Genomic and Metabolomic Analysis of Twelve Strains of Pseudoalteromonas luteoviolacea.</title>
        <authorList>
            <person name="Vynne N.G."/>
            <person name="Mansson M."/>
            <person name="Gram L."/>
        </authorList>
    </citation>
    <scope>NUCLEOTIDE SEQUENCE [LARGE SCALE GENOMIC DNA]</scope>
    <source>
        <strain evidence="2 3">DSM 6061</strain>
    </source>
</reference>
<dbReference type="InterPro" id="IPR015947">
    <property type="entry name" value="PUA-like_sf"/>
</dbReference>
<accession>A0A166Z8X5</accession>
<comment type="caution">
    <text evidence="2">The sequence shown here is derived from an EMBL/GenBank/DDBJ whole genome shotgun (WGS) entry which is preliminary data.</text>
</comment>
<protein>
    <recommendedName>
        <fullName evidence="1">ASCH domain-containing protein</fullName>
    </recommendedName>
</protein>
<dbReference type="PANTHER" id="PTHR39203:SF1">
    <property type="entry name" value="CYTOPLASMIC PROTEIN"/>
    <property type="match status" value="1"/>
</dbReference>
<dbReference type="PANTHER" id="PTHR39203">
    <property type="entry name" value="CYTOPLASMIC PROTEIN-RELATED"/>
    <property type="match status" value="1"/>
</dbReference>
<evidence type="ECO:0000313" key="2">
    <source>
        <dbReference type="EMBL" id="KZN44066.1"/>
    </source>
</evidence>
<dbReference type="SMART" id="SM01022">
    <property type="entry name" value="ASCH"/>
    <property type="match status" value="1"/>
</dbReference>
<dbReference type="PATRIC" id="fig|1365250.3.peg.598"/>
<evidence type="ECO:0000313" key="3">
    <source>
        <dbReference type="Proteomes" id="UP000076643"/>
    </source>
</evidence>
<name>A0A166Z8X5_9GAMM</name>
<dbReference type="AlphaFoldDB" id="A0A166Z8X5"/>
<dbReference type="Pfam" id="PF04266">
    <property type="entry name" value="ASCH"/>
    <property type="match status" value="1"/>
</dbReference>
<dbReference type="SUPFAM" id="SSF88697">
    <property type="entry name" value="PUA domain-like"/>
    <property type="match status" value="1"/>
</dbReference>
<organism evidence="2 3">
    <name type="scientific">Pseudoalteromonas luteoviolacea DSM 6061</name>
    <dbReference type="NCBI Taxonomy" id="1365250"/>
    <lineage>
        <taxon>Bacteria</taxon>
        <taxon>Pseudomonadati</taxon>
        <taxon>Pseudomonadota</taxon>
        <taxon>Gammaproteobacteria</taxon>
        <taxon>Alteromonadales</taxon>
        <taxon>Pseudoalteromonadaceae</taxon>
        <taxon>Pseudoalteromonas</taxon>
    </lineage>
</organism>
<dbReference type="PIRSF" id="PIRSF021320">
    <property type="entry name" value="DUF984"/>
    <property type="match status" value="1"/>
</dbReference>
<sequence>MHKGADILSDSACHKSVQTICEDYFHHLNQPFQRLDSWHFCDNEKDANTCLSLVIAGIKKATSPSLWWYQANGFELPKVGDLNVVTDWQGVAHCIIKTVRVAVIPFEEIDADYALLEGEGDKSLEYWQRVHWDYYHRELKETEFQPEKSMPIICEEFEVVFRLGGK</sequence>
<dbReference type="Gene3D" id="3.10.400.10">
    <property type="entry name" value="Sulfate adenylyltransferase"/>
    <property type="match status" value="1"/>
</dbReference>
<dbReference type="CDD" id="cd06553">
    <property type="entry name" value="ASCH_Ef3133_like"/>
    <property type="match status" value="1"/>
</dbReference>
<dbReference type="InterPro" id="IPR009326">
    <property type="entry name" value="DUF984"/>
</dbReference>
<keyword evidence="3" id="KW-1185">Reference proteome</keyword>
<dbReference type="Proteomes" id="UP000076643">
    <property type="component" value="Unassembled WGS sequence"/>
</dbReference>
<feature type="domain" description="ASCH" evidence="1">
    <location>
        <begin position="38"/>
        <end position="161"/>
    </location>
</feature>
<dbReference type="EMBL" id="AUYB01000068">
    <property type="protein sequence ID" value="KZN44066.1"/>
    <property type="molecule type" value="Genomic_DNA"/>
</dbReference>
<evidence type="ECO:0000259" key="1">
    <source>
        <dbReference type="SMART" id="SM01022"/>
    </source>
</evidence>
<gene>
    <name evidence="2" type="ORF">N475_08130</name>
</gene>